<evidence type="ECO:0000313" key="7">
    <source>
        <dbReference type="EMBL" id="KAL1303561.1"/>
    </source>
</evidence>
<gene>
    <name evidence="7" type="ORF">AAFC00_006930</name>
</gene>
<comment type="subcellular location">
    <subcellularLocation>
        <location evidence="1">Membrane</location>
    </subcellularLocation>
</comment>
<dbReference type="InterPro" id="IPR012919">
    <property type="entry name" value="SUN_dom"/>
</dbReference>
<organism evidence="7 8">
    <name type="scientific">Neodothiora populina</name>
    <dbReference type="NCBI Taxonomy" id="2781224"/>
    <lineage>
        <taxon>Eukaryota</taxon>
        <taxon>Fungi</taxon>
        <taxon>Dikarya</taxon>
        <taxon>Ascomycota</taxon>
        <taxon>Pezizomycotina</taxon>
        <taxon>Dothideomycetes</taxon>
        <taxon>Dothideomycetidae</taxon>
        <taxon>Dothideales</taxon>
        <taxon>Dothioraceae</taxon>
        <taxon>Neodothiora</taxon>
    </lineage>
</organism>
<dbReference type="PANTHER" id="PTHR12911:SF8">
    <property type="entry name" value="KLAROID PROTEIN-RELATED"/>
    <property type="match status" value="1"/>
</dbReference>
<proteinExistence type="predicted"/>
<evidence type="ECO:0000256" key="4">
    <source>
        <dbReference type="ARBA" id="ARBA00023136"/>
    </source>
</evidence>
<feature type="domain" description="SUN" evidence="6">
    <location>
        <begin position="497"/>
        <end position="683"/>
    </location>
</feature>
<keyword evidence="4" id="KW-0472">Membrane</keyword>
<keyword evidence="2" id="KW-0812">Transmembrane</keyword>
<evidence type="ECO:0000256" key="2">
    <source>
        <dbReference type="ARBA" id="ARBA00022692"/>
    </source>
</evidence>
<protein>
    <recommendedName>
        <fullName evidence="6">SUN domain-containing protein</fullName>
    </recommendedName>
</protein>
<dbReference type="GeneID" id="95980629"/>
<reference evidence="7 8" key="1">
    <citation type="submission" date="2024-07" db="EMBL/GenBank/DDBJ databases">
        <title>Draft sequence of the Neodothiora populina.</title>
        <authorList>
            <person name="Drown D.D."/>
            <person name="Schuette U.S."/>
            <person name="Buechlein A.B."/>
            <person name="Rusch D.R."/>
            <person name="Winton L.W."/>
            <person name="Adams G.A."/>
        </authorList>
    </citation>
    <scope>NUCLEOTIDE SEQUENCE [LARGE SCALE GENOMIC DNA]</scope>
    <source>
        <strain evidence="7 8">CPC 39397</strain>
    </source>
</reference>
<feature type="region of interest" description="Disordered" evidence="5">
    <location>
        <begin position="100"/>
        <end position="142"/>
    </location>
</feature>
<dbReference type="EMBL" id="JBFMKM010000010">
    <property type="protein sequence ID" value="KAL1303561.1"/>
    <property type="molecule type" value="Genomic_DNA"/>
</dbReference>
<evidence type="ECO:0000259" key="6">
    <source>
        <dbReference type="PROSITE" id="PS51469"/>
    </source>
</evidence>
<evidence type="ECO:0000256" key="3">
    <source>
        <dbReference type="ARBA" id="ARBA00022989"/>
    </source>
</evidence>
<keyword evidence="8" id="KW-1185">Reference proteome</keyword>
<evidence type="ECO:0000256" key="5">
    <source>
        <dbReference type="SAM" id="MobiDB-lite"/>
    </source>
</evidence>
<sequence>MTETPAPRRSTRATSARAGSATPAPSQPARRSRARTPKAAPLPAVPTATSHAYGARGRVSLETQVDVSGGEGGFAEVFSARRAAAVGRDLTNKGVHRAFNRENSEPVSGDELAEAEESEGEHAGHELYEDNQMSGEDGGRRRIANLRDPIPAARPSAIPADTIRISGTASPNAHHRQIRGITTKPHHGEGVINSHADIDSTNGYDPPLGNSDVTQYPSYTDLDTQFDYSGSFAERPFSRATTLDPPPTREEIEAAQPWSLAVLWETLLRWVQMPFVSFARLSPKAKNGLLASVLVLTAALLLCPSTLNAIISGGSAIGGRFVDSLSSFGKHDLSIMHRVENLERDVRRMGKEFRFATQKLEEILPEHMMVRKDAATGEWDLPPNFWTALRERLADEGSAIAWDGFISTNKAKLDEAAGASVSKALSQHQQVIDQRLFIERVEQIASEMASRTTVDMIKAIPAGDKGSNMLYNLALANLARNTDLAIQTVNYFSYGFGAAIDPYLTSPTFEAEKLWLPKRILKQYLSTAPKAHPPSKILQRWDEATDCWCAAESDVQGKAQVGVFMPLPIVPTSITIEHIPARGTIDIGAAPKEFEVWVTNTEMPFISDIARIDEHGCGEQPGKNYVCIGKGSYSIHGPNHIQNFALGASDLVGSVNKAVVKVKNNWGKSYTCLYRLRMHGEHDESKV</sequence>
<dbReference type="Proteomes" id="UP001562354">
    <property type="component" value="Unassembled WGS sequence"/>
</dbReference>
<comment type="caution">
    <text evidence="7">The sequence shown here is derived from an EMBL/GenBank/DDBJ whole genome shotgun (WGS) entry which is preliminary data.</text>
</comment>
<dbReference type="PROSITE" id="PS51469">
    <property type="entry name" value="SUN"/>
    <property type="match status" value="1"/>
</dbReference>
<accession>A0ABR3PCX8</accession>
<name>A0ABR3PCX8_9PEZI</name>
<dbReference type="Gene3D" id="2.60.120.260">
    <property type="entry name" value="Galactose-binding domain-like"/>
    <property type="match status" value="1"/>
</dbReference>
<feature type="region of interest" description="Disordered" evidence="5">
    <location>
        <begin position="1"/>
        <end position="56"/>
    </location>
</feature>
<evidence type="ECO:0000313" key="8">
    <source>
        <dbReference type="Proteomes" id="UP001562354"/>
    </source>
</evidence>
<dbReference type="PANTHER" id="PTHR12911">
    <property type="entry name" value="SAD1/UNC-84-LIKE PROTEIN-RELATED"/>
    <property type="match status" value="1"/>
</dbReference>
<dbReference type="RefSeq" id="XP_069199836.1">
    <property type="nucleotide sequence ID" value="XM_069346957.1"/>
</dbReference>
<evidence type="ECO:0000256" key="1">
    <source>
        <dbReference type="ARBA" id="ARBA00004370"/>
    </source>
</evidence>
<keyword evidence="3" id="KW-1133">Transmembrane helix</keyword>
<feature type="compositionally biased region" description="Low complexity" evidence="5">
    <location>
        <begin position="1"/>
        <end position="29"/>
    </location>
</feature>
<dbReference type="InterPro" id="IPR045119">
    <property type="entry name" value="SUN1-5"/>
</dbReference>
<dbReference type="Pfam" id="PF07738">
    <property type="entry name" value="Sad1_UNC"/>
    <property type="match status" value="1"/>
</dbReference>